<evidence type="ECO:0000313" key="3">
    <source>
        <dbReference type="Proteomes" id="UP000828390"/>
    </source>
</evidence>
<dbReference type="EMBL" id="JAIWYP010000002">
    <property type="protein sequence ID" value="KAH3861331.1"/>
    <property type="molecule type" value="Genomic_DNA"/>
</dbReference>
<evidence type="ECO:0000259" key="1">
    <source>
        <dbReference type="PROSITE" id="PS50042"/>
    </source>
</evidence>
<comment type="caution">
    <text evidence="2">The sequence shown here is derived from an EMBL/GenBank/DDBJ whole genome shotgun (WGS) entry which is preliminary data.</text>
</comment>
<dbReference type="SMART" id="SM00100">
    <property type="entry name" value="cNMP"/>
    <property type="match status" value="1"/>
</dbReference>
<dbReference type="InterPro" id="IPR018488">
    <property type="entry name" value="cNMP-bd_CS"/>
</dbReference>
<protein>
    <recommendedName>
        <fullName evidence="1">Cyclic nucleotide-binding domain-containing protein</fullName>
    </recommendedName>
</protein>
<dbReference type="CDD" id="cd00038">
    <property type="entry name" value="CAP_ED"/>
    <property type="match status" value="1"/>
</dbReference>
<dbReference type="InterPro" id="IPR014710">
    <property type="entry name" value="RmlC-like_jellyroll"/>
</dbReference>
<dbReference type="Gene3D" id="2.60.120.10">
    <property type="entry name" value="Jelly Rolls"/>
    <property type="match status" value="2"/>
</dbReference>
<dbReference type="Pfam" id="PF00027">
    <property type="entry name" value="cNMP_binding"/>
    <property type="match status" value="1"/>
</dbReference>
<reference evidence="2" key="2">
    <citation type="submission" date="2020-11" db="EMBL/GenBank/DDBJ databases">
        <authorList>
            <person name="McCartney M.A."/>
            <person name="Auch B."/>
            <person name="Kono T."/>
            <person name="Mallez S."/>
            <person name="Becker A."/>
            <person name="Gohl D.M."/>
            <person name="Silverstein K.A.T."/>
            <person name="Koren S."/>
            <person name="Bechman K.B."/>
            <person name="Herman A."/>
            <person name="Abrahante J.E."/>
            <person name="Garbe J."/>
        </authorList>
    </citation>
    <scope>NUCLEOTIDE SEQUENCE</scope>
    <source>
        <strain evidence="2">Duluth1</strain>
        <tissue evidence="2">Whole animal</tissue>
    </source>
</reference>
<dbReference type="SUPFAM" id="SSF51206">
    <property type="entry name" value="cAMP-binding domain-like"/>
    <property type="match status" value="2"/>
</dbReference>
<dbReference type="InterPro" id="IPR018490">
    <property type="entry name" value="cNMP-bd_dom_sf"/>
</dbReference>
<keyword evidence="3" id="KW-1185">Reference proteome</keyword>
<accession>A0A9D4RAM0</accession>
<evidence type="ECO:0000313" key="2">
    <source>
        <dbReference type="EMBL" id="KAH3861331.1"/>
    </source>
</evidence>
<dbReference type="OrthoDB" id="166212at2759"/>
<sequence length="825" mass="94395">MEMDNIPEIVIADQNETDSELGDSFDEKNSPFSGLFKSLDAHIFTRGHGTSSGHDIAKHGKSDANKRRATLGYLNTKGLLSTLTNGQHTGLMNTAPSSFRQQNANEQKRIITKRRSLDIGEMRGSQRYLERGSRSLPKLFTDSSTLDVDDNVAKLKIRFSSENGHTLSREKAWRARRRLSSLRPGMDAGSTFLQLLGSARRRSVSPLIPHHRIPPLQRFRSYVRLTLICVRLCKYSHENVQAARDEYLSIIQVTQDYVTRTEDPDGLFFDPTVFRANKEQRLPADARKILQKDQQLRTEKELEYLHLVLRSIKAFAEYPNNMQKKLCEAGWFEAYEPKRAIVRQGHPPHAFYFILSGSVVVTSFDRKTGGTTFLVALHKGMSFGELAVITRSRRQATVSTASVTELLCISAKDFVEIFMSGGIKSMTDPDQNSFIRSIPFLKHWPIECLATNPQACMFHFFGRGQVLVRDSNHSDWIYVVKSGSLSVLKKLVEVHPRTSKRNSESEVEDDDLDRRKSFGTWNFRFRKMRHQSSGEKEVFKNNIEMEKRLEQTLPGYFNARERLGLIDYDTIISDHRSRVLQTNKRASLLEATSLPKLNMLPTESPVPEVDQGETIGAAEDDKLVQMHKIRKTSKGAYLATTKNAKRKSTKKDAIQEELFQKQLEYDKRSLDDRKIGRKTITDELDNKPIKGVTLTEKDLRPMFVEVQVLERGQYFGLTKSVFPEQAESFSVVSNGAECIMISKRIFFEMANESTMHHLRQVETLLPPETELQANLQDFVDWKAHRARVYNRLVKNKTSRVARHSQFPPQFAGQYCYRTGPTVRID</sequence>
<dbReference type="AlphaFoldDB" id="A0A9D4RAM0"/>
<name>A0A9D4RAM0_DREPO</name>
<organism evidence="2 3">
    <name type="scientific">Dreissena polymorpha</name>
    <name type="common">Zebra mussel</name>
    <name type="synonym">Mytilus polymorpha</name>
    <dbReference type="NCBI Taxonomy" id="45954"/>
    <lineage>
        <taxon>Eukaryota</taxon>
        <taxon>Metazoa</taxon>
        <taxon>Spiralia</taxon>
        <taxon>Lophotrochozoa</taxon>
        <taxon>Mollusca</taxon>
        <taxon>Bivalvia</taxon>
        <taxon>Autobranchia</taxon>
        <taxon>Heteroconchia</taxon>
        <taxon>Euheterodonta</taxon>
        <taxon>Imparidentia</taxon>
        <taxon>Neoheterodontei</taxon>
        <taxon>Myida</taxon>
        <taxon>Dreissenoidea</taxon>
        <taxon>Dreissenidae</taxon>
        <taxon>Dreissena</taxon>
    </lineage>
</organism>
<dbReference type="Proteomes" id="UP000828390">
    <property type="component" value="Unassembled WGS sequence"/>
</dbReference>
<proteinExistence type="predicted"/>
<dbReference type="PROSITE" id="PS50042">
    <property type="entry name" value="CNMP_BINDING_3"/>
    <property type="match status" value="1"/>
</dbReference>
<dbReference type="InterPro" id="IPR000595">
    <property type="entry name" value="cNMP-bd_dom"/>
</dbReference>
<dbReference type="PROSITE" id="PS00889">
    <property type="entry name" value="CNMP_BINDING_2"/>
    <property type="match status" value="1"/>
</dbReference>
<dbReference type="PANTHER" id="PTHR23011">
    <property type="entry name" value="CYCLIC NUCLEOTIDE-BINDING DOMAIN CONTAINING PROTEIN"/>
    <property type="match status" value="1"/>
</dbReference>
<dbReference type="PANTHER" id="PTHR23011:SF28">
    <property type="entry name" value="CYCLIC NUCLEOTIDE-BINDING DOMAIN CONTAINING PROTEIN"/>
    <property type="match status" value="1"/>
</dbReference>
<reference evidence="2" key="1">
    <citation type="journal article" date="2019" name="bioRxiv">
        <title>The Genome of the Zebra Mussel, Dreissena polymorpha: A Resource for Invasive Species Research.</title>
        <authorList>
            <person name="McCartney M.A."/>
            <person name="Auch B."/>
            <person name="Kono T."/>
            <person name="Mallez S."/>
            <person name="Zhang Y."/>
            <person name="Obille A."/>
            <person name="Becker A."/>
            <person name="Abrahante J.E."/>
            <person name="Garbe J."/>
            <person name="Badalamenti J.P."/>
            <person name="Herman A."/>
            <person name="Mangelson H."/>
            <person name="Liachko I."/>
            <person name="Sullivan S."/>
            <person name="Sone E.D."/>
            <person name="Koren S."/>
            <person name="Silverstein K.A.T."/>
            <person name="Beckman K.B."/>
            <person name="Gohl D.M."/>
        </authorList>
    </citation>
    <scope>NUCLEOTIDE SEQUENCE</scope>
    <source>
        <strain evidence="2">Duluth1</strain>
        <tissue evidence="2">Whole animal</tissue>
    </source>
</reference>
<feature type="domain" description="Cyclic nucleotide-binding" evidence="1">
    <location>
        <begin position="314"/>
        <end position="419"/>
    </location>
</feature>
<gene>
    <name evidence="2" type="ORF">DPMN_024258</name>
</gene>